<comment type="caution">
    <text evidence="2">The sequence shown here is derived from an EMBL/GenBank/DDBJ whole genome shotgun (WGS) entry which is preliminary data.</text>
</comment>
<feature type="transmembrane region" description="Helical" evidence="1">
    <location>
        <begin position="103"/>
        <end position="121"/>
    </location>
</feature>
<sequence length="139" mass="15660">MTDIAATTWERNRPAPASPYVAPPLKTAMWRGLRNRCPFCDQGKVFKGFLRVVDNCEHCDAPLGKLRADDAPPYFTIFIAGHLFIPPVLWIERIYSPPMWIQMSVWVPLFAIATTLLLRPVKGATVGLMSRFGFTQPQA</sequence>
<evidence type="ECO:0000313" key="2">
    <source>
        <dbReference type="EMBL" id="MBS7810940.1"/>
    </source>
</evidence>
<keyword evidence="1" id="KW-0812">Transmembrane</keyword>
<keyword evidence="1" id="KW-0472">Membrane</keyword>
<dbReference type="Proteomes" id="UP000766336">
    <property type="component" value="Unassembled WGS sequence"/>
</dbReference>
<evidence type="ECO:0000256" key="1">
    <source>
        <dbReference type="SAM" id="Phobius"/>
    </source>
</evidence>
<keyword evidence="3" id="KW-1185">Reference proteome</keyword>
<feature type="transmembrane region" description="Helical" evidence="1">
    <location>
        <begin position="74"/>
        <end position="91"/>
    </location>
</feature>
<name>A0ABS5QBA1_9PROT</name>
<gene>
    <name evidence="2" type="ORF">KHU32_08320</name>
</gene>
<evidence type="ECO:0000313" key="3">
    <source>
        <dbReference type="Proteomes" id="UP000766336"/>
    </source>
</evidence>
<dbReference type="RefSeq" id="WP_213669522.1">
    <property type="nucleotide sequence ID" value="NZ_JAHCDA010000001.1"/>
</dbReference>
<dbReference type="InterPro" id="IPR009325">
    <property type="entry name" value="DUF983"/>
</dbReference>
<dbReference type="Pfam" id="PF06170">
    <property type="entry name" value="DUF983"/>
    <property type="match status" value="1"/>
</dbReference>
<keyword evidence="1" id="KW-1133">Transmembrane helix</keyword>
<dbReference type="EMBL" id="JAHCDA010000001">
    <property type="protein sequence ID" value="MBS7810940.1"/>
    <property type="molecule type" value="Genomic_DNA"/>
</dbReference>
<protein>
    <submittedName>
        <fullName evidence="2">DUF983 domain-containing protein</fullName>
    </submittedName>
</protein>
<reference evidence="2 3" key="1">
    <citation type="submission" date="2021-05" db="EMBL/GenBank/DDBJ databases">
        <title>Roseococcus sp. XZZS9, whole genome shotgun sequencing project.</title>
        <authorList>
            <person name="Zhao G."/>
            <person name="Shen L."/>
        </authorList>
    </citation>
    <scope>NUCLEOTIDE SEQUENCE [LARGE SCALE GENOMIC DNA]</scope>
    <source>
        <strain evidence="2 3">XZZS9</strain>
    </source>
</reference>
<accession>A0ABS5QBA1</accession>
<proteinExistence type="predicted"/>
<organism evidence="2 3">
    <name type="scientific">Roseococcus pinisoli</name>
    <dbReference type="NCBI Taxonomy" id="2835040"/>
    <lineage>
        <taxon>Bacteria</taxon>
        <taxon>Pseudomonadati</taxon>
        <taxon>Pseudomonadota</taxon>
        <taxon>Alphaproteobacteria</taxon>
        <taxon>Acetobacterales</taxon>
        <taxon>Roseomonadaceae</taxon>
        <taxon>Roseococcus</taxon>
    </lineage>
</organism>